<dbReference type="SUPFAM" id="SSF53335">
    <property type="entry name" value="S-adenosyl-L-methionine-dependent methyltransferases"/>
    <property type="match status" value="1"/>
</dbReference>
<evidence type="ECO:0000256" key="2">
    <source>
        <dbReference type="ARBA" id="ARBA00011900"/>
    </source>
</evidence>
<evidence type="ECO:0000256" key="7">
    <source>
        <dbReference type="ARBA" id="ARBA00047942"/>
    </source>
</evidence>
<dbReference type="EMBL" id="FRAR01000010">
    <property type="protein sequence ID" value="SHK29508.1"/>
    <property type="molecule type" value="Genomic_DNA"/>
</dbReference>
<evidence type="ECO:0000256" key="3">
    <source>
        <dbReference type="ARBA" id="ARBA00022603"/>
    </source>
</evidence>
<dbReference type="Proteomes" id="UP000183997">
    <property type="component" value="Unassembled WGS sequence"/>
</dbReference>
<dbReference type="GO" id="GO:0009007">
    <property type="term" value="F:site-specific DNA-methyltransferase (adenine-specific) activity"/>
    <property type="evidence" value="ECO:0007669"/>
    <property type="project" value="UniProtKB-EC"/>
</dbReference>
<feature type="domain" description="DNA methylase adenine-specific" evidence="8">
    <location>
        <begin position="148"/>
        <end position="477"/>
    </location>
</feature>
<evidence type="ECO:0000259" key="8">
    <source>
        <dbReference type="Pfam" id="PF02384"/>
    </source>
</evidence>
<feature type="domain" description="N6 adenine-specific DNA methyltransferase N-terminal" evidence="9">
    <location>
        <begin position="8"/>
        <end position="123"/>
    </location>
</feature>
<dbReference type="GO" id="GO:0032259">
    <property type="term" value="P:methylation"/>
    <property type="evidence" value="ECO:0007669"/>
    <property type="project" value="UniProtKB-KW"/>
</dbReference>
<keyword evidence="6" id="KW-0680">Restriction system</keyword>
<evidence type="ECO:0000256" key="4">
    <source>
        <dbReference type="ARBA" id="ARBA00022679"/>
    </source>
</evidence>
<dbReference type="InterPro" id="IPR038333">
    <property type="entry name" value="T1MK-like_N_sf"/>
</dbReference>
<keyword evidence="4" id="KW-0808">Transferase</keyword>
<dbReference type="PANTHER" id="PTHR42998">
    <property type="entry name" value="TYPE I RESTRICTION ENZYME HINDVIIP M PROTEIN-RELATED"/>
    <property type="match status" value="1"/>
</dbReference>
<dbReference type="GO" id="GO:0003677">
    <property type="term" value="F:DNA binding"/>
    <property type="evidence" value="ECO:0007669"/>
    <property type="project" value="InterPro"/>
</dbReference>
<name>A0A1M6RAY1_9FIRM</name>
<sequence>MAVLNSSIEKKLWDAADALRTNSKLKSSEYATPVLGLVFLRFADYRFTQASLVIDKEFENSRREPSAIDYQRLPGVMFVPPKARYNYLLNLPEGEDIQQAVIQAMKDIEEVNPKLKDVLYKHYTRVPKDLLLSLLKTFSEIDMQEHNGDTFGAIYEYFLSKFALSEGQKGGEFFTPTTLVQLIVEILEPNKGNILDPACGSGGMFVQSAKFVNRHSGNANSDISIFGQENITDTVRLCKMNLAVHGLEGDIKEFNTYYQNVHGCYQKMNYVMANPPFNAKGVDKERIKGDKRYPFGIPTNDNANYLWIQEFYSAMKPGQGKAGFVMANSAADARGSELEIRKKIIQSQAVDVMISIGSNFFYTVTLPCTLWFFDNHKERHTRKDTVMFIDARNIFTQIDRAHREFSPEQIEYIANIVRLYHNKDIETRDGSGTLLAENFPDGKYQDIAGLCKVATIEEIEAQGWSLNPGRYVGTAVEEFDEEDFWETFSALNSELQSLNSEAQELVRTIEQNFLLLVKGNE</sequence>
<accession>A0A1M6RAY1</accession>
<dbReference type="STRING" id="1121421.SAMN02745123_01390"/>
<dbReference type="Pfam" id="PF02384">
    <property type="entry name" value="N6_Mtase"/>
    <property type="match status" value="1"/>
</dbReference>
<dbReference type="RefSeq" id="WP_072912304.1">
    <property type="nucleotide sequence ID" value="NZ_FRAR01000010.1"/>
</dbReference>
<proteinExistence type="inferred from homology"/>
<evidence type="ECO:0000259" key="9">
    <source>
        <dbReference type="Pfam" id="PF12161"/>
    </source>
</evidence>
<dbReference type="EC" id="2.1.1.72" evidence="2"/>
<keyword evidence="5" id="KW-0949">S-adenosyl-L-methionine</keyword>
<dbReference type="InterPro" id="IPR052916">
    <property type="entry name" value="Type-I_RE_MTase_Subunit"/>
</dbReference>
<organism evidence="10 11">
    <name type="scientific">Desulforamulus aeronauticus DSM 10349</name>
    <dbReference type="NCBI Taxonomy" id="1121421"/>
    <lineage>
        <taxon>Bacteria</taxon>
        <taxon>Bacillati</taxon>
        <taxon>Bacillota</taxon>
        <taxon>Clostridia</taxon>
        <taxon>Eubacteriales</taxon>
        <taxon>Peptococcaceae</taxon>
        <taxon>Desulforamulus</taxon>
    </lineage>
</organism>
<reference evidence="11" key="1">
    <citation type="submission" date="2016-11" db="EMBL/GenBank/DDBJ databases">
        <authorList>
            <person name="Varghese N."/>
            <person name="Submissions S."/>
        </authorList>
    </citation>
    <scope>NUCLEOTIDE SEQUENCE [LARGE SCALE GENOMIC DNA]</scope>
    <source>
        <strain evidence="11">DSM 10349</strain>
    </source>
</reference>
<dbReference type="GO" id="GO:0008170">
    <property type="term" value="F:N-methyltransferase activity"/>
    <property type="evidence" value="ECO:0007669"/>
    <property type="project" value="InterPro"/>
</dbReference>
<dbReference type="Pfam" id="PF12161">
    <property type="entry name" value="HsdM_N"/>
    <property type="match status" value="1"/>
</dbReference>
<evidence type="ECO:0000313" key="10">
    <source>
        <dbReference type="EMBL" id="SHK29508.1"/>
    </source>
</evidence>
<evidence type="ECO:0000256" key="6">
    <source>
        <dbReference type="ARBA" id="ARBA00022747"/>
    </source>
</evidence>
<dbReference type="InterPro" id="IPR029063">
    <property type="entry name" value="SAM-dependent_MTases_sf"/>
</dbReference>
<dbReference type="InterPro" id="IPR003356">
    <property type="entry name" value="DNA_methylase_A-5"/>
</dbReference>
<evidence type="ECO:0000313" key="11">
    <source>
        <dbReference type="Proteomes" id="UP000183997"/>
    </source>
</evidence>
<dbReference type="Gene3D" id="3.40.50.150">
    <property type="entry name" value="Vaccinia Virus protein VP39"/>
    <property type="match status" value="1"/>
</dbReference>
<protein>
    <recommendedName>
        <fullName evidence="2">site-specific DNA-methyltransferase (adenine-specific)</fullName>
        <ecNumber evidence="2">2.1.1.72</ecNumber>
    </recommendedName>
</protein>
<dbReference type="InterPro" id="IPR022749">
    <property type="entry name" value="D12N6_MeTrfase_N"/>
</dbReference>
<dbReference type="PANTHER" id="PTHR42998:SF1">
    <property type="entry name" value="TYPE I RESTRICTION ENZYME HINDI METHYLASE SUBUNIT"/>
    <property type="match status" value="1"/>
</dbReference>
<dbReference type="OrthoDB" id="9814572at2"/>
<evidence type="ECO:0000256" key="5">
    <source>
        <dbReference type="ARBA" id="ARBA00022691"/>
    </source>
</evidence>
<comment type="similarity">
    <text evidence="1">Belongs to the N(4)/N(6)-methyltransferase family.</text>
</comment>
<comment type="catalytic activity">
    <reaction evidence="7">
        <text>a 2'-deoxyadenosine in DNA + S-adenosyl-L-methionine = an N(6)-methyl-2'-deoxyadenosine in DNA + S-adenosyl-L-homocysteine + H(+)</text>
        <dbReference type="Rhea" id="RHEA:15197"/>
        <dbReference type="Rhea" id="RHEA-COMP:12418"/>
        <dbReference type="Rhea" id="RHEA-COMP:12419"/>
        <dbReference type="ChEBI" id="CHEBI:15378"/>
        <dbReference type="ChEBI" id="CHEBI:57856"/>
        <dbReference type="ChEBI" id="CHEBI:59789"/>
        <dbReference type="ChEBI" id="CHEBI:90615"/>
        <dbReference type="ChEBI" id="CHEBI:90616"/>
        <dbReference type="EC" id="2.1.1.72"/>
    </reaction>
</comment>
<evidence type="ECO:0000256" key="1">
    <source>
        <dbReference type="ARBA" id="ARBA00006594"/>
    </source>
</evidence>
<dbReference type="AlphaFoldDB" id="A0A1M6RAY1"/>
<dbReference type="GO" id="GO:0009307">
    <property type="term" value="P:DNA restriction-modification system"/>
    <property type="evidence" value="ECO:0007669"/>
    <property type="project" value="UniProtKB-KW"/>
</dbReference>
<dbReference type="Gene3D" id="1.20.1260.30">
    <property type="match status" value="1"/>
</dbReference>
<dbReference type="PRINTS" id="PR00507">
    <property type="entry name" value="N12N6MTFRASE"/>
</dbReference>
<keyword evidence="11" id="KW-1185">Reference proteome</keyword>
<gene>
    <name evidence="10" type="ORF">SAMN02745123_01390</name>
</gene>
<keyword evidence="3" id="KW-0489">Methyltransferase</keyword>